<dbReference type="Gene3D" id="3.30.40.220">
    <property type="match status" value="1"/>
</dbReference>
<accession>A0ABU1VJL4</accession>
<evidence type="ECO:0000313" key="2">
    <source>
        <dbReference type="Proteomes" id="UP001265550"/>
    </source>
</evidence>
<reference evidence="1 2" key="1">
    <citation type="submission" date="2023-07" db="EMBL/GenBank/DDBJ databases">
        <title>Sorghum-associated microbial communities from plants grown in Nebraska, USA.</title>
        <authorList>
            <person name="Schachtman D."/>
        </authorList>
    </citation>
    <scope>NUCLEOTIDE SEQUENCE [LARGE SCALE GENOMIC DNA]</scope>
    <source>
        <strain evidence="1 2">BE240</strain>
    </source>
</reference>
<name>A0ABU1VJL4_9BURK</name>
<protein>
    <submittedName>
        <fullName evidence="1">Uncharacterized protein</fullName>
    </submittedName>
</protein>
<dbReference type="RefSeq" id="WP_204735968.1">
    <property type="nucleotide sequence ID" value="NZ_JAVDWE010000044.1"/>
</dbReference>
<organism evidence="1 2">
    <name type="scientific">Hydrogenophaga laconesensis</name>
    <dbReference type="NCBI Taxonomy" id="1805971"/>
    <lineage>
        <taxon>Bacteria</taxon>
        <taxon>Pseudomonadati</taxon>
        <taxon>Pseudomonadota</taxon>
        <taxon>Betaproteobacteria</taxon>
        <taxon>Burkholderiales</taxon>
        <taxon>Comamonadaceae</taxon>
        <taxon>Hydrogenophaga</taxon>
    </lineage>
</organism>
<sequence length="211" mass="23752">MFLSQKPAHEWTNLNKRGGRLVWRSLHPRAREFLFTEGTLQQLAEDNAAYAQALINGDDLSPWHSRGAWRAKEVKSGKAPVTVFSALERTVLRMATTAMATTLASNGQEVVRILKNKENRFIDQDAFQAYLKALLIAQDNACAITSLPLELDGEQGDPEMLCSLDRIDSSGHYEEGNLQVVCRFVNRWKSDSDDSDFRRLIRLLQGSDMPA</sequence>
<proteinExistence type="predicted"/>
<gene>
    <name evidence="1" type="ORF">J2X09_005415</name>
</gene>
<dbReference type="EMBL" id="JAVDWE010000044">
    <property type="protein sequence ID" value="MDR7097639.1"/>
    <property type="molecule type" value="Genomic_DNA"/>
</dbReference>
<dbReference type="Proteomes" id="UP001265550">
    <property type="component" value="Unassembled WGS sequence"/>
</dbReference>
<keyword evidence="2" id="KW-1185">Reference proteome</keyword>
<evidence type="ECO:0000313" key="1">
    <source>
        <dbReference type="EMBL" id="MDR7097639.1"/>
    </source>
</evidence>
<comment type="caution">
    <text evidence="1">The sequence shown here is derived from an EMBL/GenBank/DDBJ whole genome shotgun (WGS) entry which is preliminary data.</text>
</comment>